<evidence type="ECO:0000313" key="2">
    <source>
        <dbReference type="EMBL" id="RYB02328.1"/>
    </source>
</evidence>
<name>A0A4Q2RBM1_9HYPH</name>
<evidence type="ECO:0000313" key="3">
    <source>
        <dbReference type="Proteomes" id="UP000289411"/>
    </source>
</evidence>
<protein>
    <submittedName>
        <fullName evidence="2">LysR family transcriptional regulator</fullName>
    </submittedName>
</protein>
<gene>
    <name evidence="2" type="ORF">D3272_21880</name>
</gene>
<sequence length="126" mass="13156">MASLSLRIDLHPAGRIGPGKIELLEKIAAFGSISAAGRAMDMSYRRAWDLVGEINAMFGQPVVERQAGGRRGGGARLTALGLALVARFRAIERVAAEAAAVHLSALQAEVERGAAPDARDAATPEP</sequence>
<dbReference type="PANTHER" id="PTHR30432:SF1">
    <property type="entry name" value="DNA-BINDING TRANSCRIPTIONAL DUAL REGULATOR MODE"/>
    <property type="match status" value="1"/>
</dbReference>
<reference evidence="2 3" key="1">
    <citation type="submission" date="2018-09" db="EMBL/GenBank/DDBJ databases">
        <authorList>
            <person name="Grouzdev D.S."/>
            <person name="Krutkina M.S."/>
        </authorList>
    </citation>
    <scope>NUCLEOTIDE SEQUENCE [LARGE SCALE GENOMIC DNA]</scope>
    <source>
        <strain evidence="2 3">RmlP001</strain>
    </source>
</reference>
<dbReference type="InterPro" id="IPR036390">
    <property type="entry name" value="WH_DNA-bd_sf"/>
</dbReference>
<dbReference type="InterPro" id="IPR036388">
    <property type="entry name" value="WH-like_DNA-bd_sf"/>
</dbReference>
<dbReference type="InterPro" id="IPR051815">
    <property type="entry name" value="Molybdate_resp_trans_reg"/>
</dbReference>
<dbReference type="EMBL" id="QYBC01000021">
    <property type="protein sequence ID" value="RYB02328.1"/>
    <property type="molecule type" value="Genomic_DNA"/>
</dbReference>
<dbReference type="Pfam" id="PF00126">
    <property type="entry name" value="HTH_1"/>
    <property type="match status" value="1"/>
</dbReference>
<organism evidence="2 3">
    <name type="scientific">Lichenibacterium ramalinae</name>
    <dbReference type="NCBI Taxonomy" id="2316527"/>
    <lineage>
        <taxon>Bacteria</taxon>
        <taxon>Pseudomonadati</taxon>
        <taxon>Pseudomonadota</taxon>
        <taxon>Alphaproteobacteria</taxon>
        <taxon>Hyphomicrobiales</taxon>
        <taxon>Lichenihabitantaceae</taxon>
        <taxon>Lichenibacterium</taxon>
    </lineage>
</organism>
<keyword evidence="3" id="KW-1185">Reference proteome</keyword>
<dbReference type="Proteomes" id="UP000289411">
    <property type="component" value="Unassembled WGS sequence"/>
</dbReference>
<dbReference type="RefSeq" id="WP_129221340.1">
    <property type="nucleotide sequence ID" value="NZ_QYBC01000021.1"/>
</dbReference>
<evidence type="ECO:0000259" key="1">
    <source>
        <dbReference type="Pfam" id="PF00126"/>
    </source>
</evidence>
<dbReference type="AlphaFoldDB" id="A0A4Q2RBM1"/>
<comment type="caution">
    <text evidence="2">The sequence shown here is derived from an EMBL/GenBank/DDBJ whole genome shotgun (WGS) entry which is preliminary data.</text>
</comment>
<dbReference type="OrthoDB" id="9800709at2"/>
<feature type="domain" description="HTH lysR-type" evidence="1">
    <location>
        <begin position="21"/>
        <end position="81"/>
    </location>
</feature>
<dbReference type="PANTHER" id="PTHR30432">
    <property type="entry name" value="TRANSCRIPTIONAL REGULATOR MODE"/>
    <property type="match status" value="1"/>
</dbReference>
<dbReference type="InterPro" id="IPR000847">
    <property type="entry name" value="LysR_HTH_N"/>
</dbReference>
<accession>A0A4Q2RBM1</accession>
<proteinExistence type="predicted"/>
<dbReference type="SUPFAM" id="SSF46785">
    <property type="entry name" value="Winged helix' DNA-binding domain"/>
    <property type="match status" value="1"/>
</dbReference>
<reference evidence="2 3" key="2">
    <citation type="submission" date="2019-02" db="EMBL/GenBank/DDBJ databases">
        <title>'Lichenibacterium ramalinii' gen. nov. sp. nov., 'Lichenibacterium minor' gen. nov. sp. nov.</title>
        <authorList>
            <person name="Pankratov T."/>
        </authorList>
    </citation>
    <scope>NUCLEOTIDE SEQUENCE [LARGE SCALE GENOMIC DNA]</scope>
    <source>
        <strain evidence="2 3">RmlP001</strain>
    </source>
</reference>
<dbReference type="Gene3D" id="1.10.10.10">
    <property type="entry name" value="Winged helix-like DNA-binding domain superfamily/Winged helix DNA-binding domain"/>
    <property type="match status" value="1"/>
</dbReference>
<dbReference type="GO" id="GO:0003700">
    <property type="term" value="F:DNA-binding transcription factor activity"/>
    <property type="evidence" value="ECO:0007669"/>
    <property type="project" value="InterPro"/>
</dbReference>